<keyword evidence="8" id="KW-0653">Protein transport</keyword>
<reference evidence="17 18" key="1">
    <citation type="submission" date="2019-08" db="EMBL/GenBank/DDBJ databases">
        <title>Amphibian skin-associated Pigmentiphaga: genome sequence and occurrence across geography and hosts.</title>
        <authorList>
            <person name="Bletz M.C."/>
            <person name="Bunk B."/>
            <person name="Sproeer C."/>
            <person name="Biwer P."/>
            <person name="Reiter S."/>
            <person name="Rabemananjara F.C.E."/>
            <person name="Schulz S."/>
            <person name="Overmann J."/>
            <person name="Vences M."/>
        </authorList>
    </citation>
    <scope>NUCLEOTIDE SEQUENCE [LARGE SCALE GENOMIC DNA]</scope>
    <source>
        <strain evidence="17 18">Mada1488</strain>
    </source>
</reference>
<dbReference type="EMBL" id="CP043046">
    <property type="protein sequence ID" value="QEI07228.1"/>
    <property type="molecule type" value="Genomic_DNA"/>
</dbReference>
<dbReference type="Proteomes" id="UP000325161">
    <property type="component" value="Chromosome"/>
</dbReference>
<dbReference type="InterPro" id="IPR027417">
    <property type="entry name" value="P-loop_NTPase"/>
</dbReference>
<feature type="region of interest" description="Disordered" evidence="14">
    <location>
        <begin position="133"/>
        <end position="203"/>
    </location>
</feature>
<dbReference type="GO" id="GO:0005525">
    <property type="term" value="F:GTP binding"/>
    <property type="evidence" value="ECO:0007669"/>
    <property type="project" value="UniProtKB-UniRule"/>
</dbReference>
<dbReference type="GO" id="GO:0006614">
    <property type="term" value="P:SRP-dependent cotranslational protein targeting to membrane"/>
    <property type="evidence" value="ECO:0007669"/>
    <property type="project" value="UniProtKB-UniRule"/>
</dbReference>
<sequence length="529" mass="57328">MNLRKFIATNTRDCLRIMREALGADAMIVSTRKTADGVEIVGASAQEVHDVQNAVLAPATVAPQRPSYSVPAPIGQDSGSDNDTGETGGRALWDEIEDEPVRLSPAARVLAQQSGTPAWPRMDEDQAQHVVRSNLPQASRPQREAVHPEPERPRVRPIAESGSRVSETEQGMRETLRQSQPSLPVAASHSSPEAQPAAAPAISPEDAQAIASAATAPVMEEMRAMREWMSQQMGALTWRDATHRNPMRRNLWRTLVDSGFSPVLARTILARLPDDYAEAQAEQWLREVLVRNLRTVPLADSIVEKGGIYAIVGPTGVGKTTTTAKIAARCVVKYGARSLGLITTDQYRIGAVDQLRTFGRILGVDVYTARGAQDLESTLLGMSDRKLVLVDTTGMSQRDERIPEHLQSLAVTNVQRLLVLPGGAHAEQAEDIVQAYRGDGLAGAIISKLDEAVRLGGPLDAAIRHQLPLHFLTTGQRVPEDLHGANIQLLVHRALKQRGSSLFELEGDELDWSSMPAVDAPSGNPARVS</sequence>
<feature type="compositionally biased region" description="Low complexity" evidence="14">
    <location>
        <begin position="186"/>
        <end position="203"/>
    </location>
</feature>
<dbReference type="Pfam" id="PF00448">
    <property type="entry name" value="SRP54"/>
    <property type="match status" value="1"/>
</dbReference>
<dbReference type="GO" id="GO:0005047">
    <property type="term" value="F:signal recognition particle binding"/>
    <property type="evidence" value="ECO:0007669"/>
    <property type="project" value="TreeGrafter"/>
</dbReference>
<dbReference type="AlphaFoldDB" id="A0A5C0AXX8"/>
<feature type="region of interest" description="Disordered" evidence="14">
    <location>
        <begin position="64"/>
        <end position="89"/>
    </location>
</feature>
<evidence type="ECO:0000256" key="11">
    <source>
        <dbReference type="ARBA" id="ARBA00023225"/>
    </source>
</evidence>
<evidence type="ECO:0000256" key="5">
    <source>
        <dbReference type="ARBA" id="ARBA00022475"/>
    </source>
</evidence>
<keyword evidence="11" id="KW-1006">Bacterial flagellum protein export</keyword>
<keyword evidence="6" id="KW-0547">Nucleotide-binding</keyword>
<dbReference type="SUPFAM" id="SSF52540">
    <property type="entry name" value="P-loop containing nucleoside triphosphate hydrolases"/>
    <property type="match status" value="1"/>
</dbReference>
<accession>A0A5C0AXX8</accession>
<feature type="domain" description="SRP54-type proteins GTP-binding" evidence="16">
    <location>
        <begin position="306"/>
        <end position="496"/>
    </location>
</feature>
<evidence type="ECO:0000256" key="3">
    <source>
        <dbReference type="ARBA" id="ARBA00014919"/>
    </source>
</evidence>
<keyword evidence="17" id="KW-0966">Cell projection</keyword>
<organism evidence="17 18">
    <name type="scientific">Pigmentiphaga aceris</name>
    <dbReference type="NCBI Taxonomy" id="1940612"/>
    <lineage>
        <taxon>Bacteria</taxon>
        <taxon>Pseudomonadati</taxon>
        <taxon>Pseudomonadota</taxon>
        <taxon>Betaproteobacteria</taxon>
        <taxon>Burkholderiales</taxon>
        <taxon>Alcaligenaceae</taxon>
        <taxon>Pigmentiphaga</taxon>
    </lineage>
</organism>
<dbReference type="PANTHER" id="PTHR43134">
    <property type="entry name" value="SIGNAL RECOGNITION PARTICLE RECEPTOR SUBUNIT ALPHA"/>
    <property type="match status" value="1"/>
</dbReference>
<evidence type="ECO:0000256" key="14">
    <source>
        <dbReference type="SAM" id="MobiDB-lite"/>
    </source>
</evidence>
<keyword evidence="17" id="KW-0282">Flagellum</keyword>
<evidence type="ECO:0000256" key="7">
    <source>
        <dbReference type="ARBA" id="ARBA00022795"/>
    </source>
</evidence>
<dbReference type="InterPro" id="IPR047040">
    <property type="entry name" value="FlhF__GTPase_dom"/>
</dbReference>
<feature type="compositionally biased region" description="Basic and acidic residues" evidence="14">
    <location>
        <begin position="141"/>
        <end position="154"/>
    </location>
</feature>
<keyword evidence="5" id="KW-1003">Cell membrane</keyword>
<dbReference type="GO" id="GO:0005886">
    <property type="term" value="C:plasma membrane"/>
    <property type="evidence" value="ECO:0007669"/>
    <property type="project" value="UniProtKB-SubCell"/>
</dbReference>
<proteinExistence type="inferred from homology"/>
<name>A0A5C0AXX8_9BURK</name>
<dbReference type="SMART" id="SM00382">
    <property type="entry name" value="AAA"/>
    <property type="match status" value="1"/>
</dbReference>
<protein>
    <recommendedName>
        <fullName evidence="3 13">Flagellar biosynthesis protein FlhF</fullName>
    </recommendedName>
</protein>
<keyword evidence="9" id="KW-0342">GTP-binding</keyword>
<feature type="domain" description="AAA+ ATPase" evidence="15">
    <location>
        <begin position="305"/>
        <end position="459"/>
    </location>
</feature>
<evidence type="ECO:0000256" key="4">
    <source>
        <dbReference type="ARBA" id="ARBA00022448"/>
    </source>
</evidence>
<dbReference type="InterPro" id="IPR020006">
    <property type="entry name" value="FlhF"/>
</dbReference>
<dbReference type="InterPro" id="IPR000897">
    <property type="entry name" value="SRP54_GTPase_dom"/>
</dbReference>
<dbReference type="CDD" id="cd17873">
    <property type="entry name" value="FlhF"/>
    <property type="match status" value="1"/>
</dbReference>
<evidence type="ECO:0000313" key="17">
    <source>
        <dbReference type="EMBL" id="QEI07228.1"/>
    </source>
</evidence>
<dbReference type="RefSeq" id="WP_148816275.1">
    <property type="nucleotide sequence ID" value="NZ_CP043046.1"/>
</dbReference>
<dbReference type="SMART" id="SM00962">
    <property type="entry name" value="SRP54"/>
    <property type="match status" value="1"/>
</dbReference>
<feature type="compositionally biased region" description="Basic and acidic residues" evidence="14">
    <location>
        <begin position="166"/>
        <end position="176"/>
    </location>
</feature>
<dbReference type="NCBIfam" id="TIGR03499">
    <property type="entry name" value="FlhF"/>
    <property type="match status" value="1"/>
</dbReference>
<gene>
    <name evidence="17" type="primary">flhF</name>
    <name evidence="17" type="ORF">FXN63_16290</name>
</gene>
<keyword evidence="4" id="KW-0813">Transport</keyword>
<evidence type="ECO:0000313" key="18">
    <source>
        <dbReference type="Proteomes" id="UP000325161"/>
    </source>
</evidence>
<evidence type="ECO:0000256" key="10">
    <source>
        <dbReference type="ARBA" id="ARBA00023136"/>
    </source>
</evidence>
<comment type="subcellular location">
    <subcellularLocation>
        <location evidence="1">Cell membrane</location>
        <topology evidence="1">Peripheral membrane protein</topology>
        <orientation evidence="1">Cytoplasmic side</orientation>
    </subcellularLocation>
</comment>
<keyword evidence="7" id="KW-1005">Bacterial flagellum biogenesis</keyword>
<dbReference type="KEGG" id="pacr:FXN63_16290"/>
<keyword evidence="10" id="KW-0472">Membrane</keyword>
<keyword evidence="18" id="KW-1185">Reference proteome</keyword>
<comment type="function">
    <text evidence="12">Necessary for flagellar biosynthesis. May be involved in translocation of the flagellum.</text>
</comment>
<evidence type="ECO:0000256" key="1">
    <source>
        <dbReference type="ARBA" id="ARBA00004413"/>
    </source>
</evidence>
<evidence type="ECO:0000256" key="6">
    <source>
        <dbReference type="ARBA" id="ARBA00022741"/>
    </source>
</evidence>
<keyword evidence="17" id="KW-0969">Cilium</keyword>
<dbReference type="Gene3D" id="3.40.50.300">
    <property type="entry name" value="P-loop containing nucleotide triphosphate hydrolases"/>
    <property type="match status" value="1"/>
</dbReference>
<dbReference type="GO" id="GO:0003924">
    <property type="term" value="F:GTPase activity"/>
    <property type="evidence" value="ECO:0007669"/>
    <property type="project" value="UniProtKB-UniRule"/>
</dbReference>
<comment type="similarity">
    <text evidence="2">Belongs to the GTP-binding SRP family.</text>
</comment>
<dbReference type="FunFam" id="3.40.50.300:FF:000695">
    <property type="entry name" value="Flagellar biosynthesis regulator FlhF"/>
    <property type="match status" value="1"/>
</dbReference>
<evidence type="ECO:0000259" key="15">
    <source>
        <dbReference type="SMART" id="SM00382"/>
    </source>
</evidence>
<evidence type="ECO:0000256" key="9">
    <source>
        <dbReference type="ARBA" id="ARBA00023134"/>
    </source>
</evidence>
<dbReference type="InterPro" id="IPR003593">
    <property type="entry name" value="AAA+_ATPase"/>
</dbReference>
<dbReference type="PANTHER" id="PTHR43134:SF3">
    <property type="entry name" value="FLAGELLAR BIOSYNTHESIS PROTEIN FLHF"/>
    <property type="match status" value="1"/>
</dbReference>
<dbReference type="GO" id="GO:0044781">
    <property type="term" value="P:bacterial-type flagellum organization"/>
    <property type="evidence" value="ECO:0007669"/>
    <property type="project" value="UniProtKB-UniRule"/>
</dbReference>
<dbReference type="OrthoDB" id="9778554at2"/>
<evidence type="ECO:0000256" key="2">
    <source>
        <dbReference type="ARBA" id="ARBA00008531"/>
    </source>
</evidence>
<dbReference type="GO" id="GO:0015031">
    <property type="term" value="P:protein transport"/>
    <property type="evidence" value="ECO:0007669"/>
    <property type="project" value="UniProtKB-KW"/>
</dbReference>
<evidence type="ECO:0000256" key="13">
    <source>
        <dbReference type="NCBIfam" id="TIGR03499"/>
    </source>
</evidence>
<evidence type="ECO:0000259" key="16">
    <source>
        <dbReference type="SMART" id="SM00962"/>
    </source>
</evidence>
<evidence type="ECO:0000256" key="8">
    <source>
        <dbReference type="ARBA" id="ARBA00022927"/>
    </source>
</evidence>
<evidence type="ECO:0000256" key="12">
    <source>
        <dbReference type="ARBA" id="ARBA00025337"/>
    </source>
</evidence>